<keyword evidence="9" id="KW-1185">Reference proteome</keyword>
<reference evidence="8 9" key="1">
    <citation type="submission" date="2020-02" db="EMBL/GenBank/DDBJ databases">
        <authorList>
            <person name="Ma Q."/>
            <person name="Huang Y."/>
            <person name="Song X."/>
            <person name="Pei D."/>
        </authorList>
    </citation>
    <scope>NUCLEOTIDE SEQUENCE [LARGE SCALE GENOMIC DNA]</scope>
    <source>
        <strain evidence="8">Sxm20200214</strain>
        <tissue evidence="8">Leaf</tissue>
    </source>
</reference>
<dbReference type="GO" id="GO:0003677">
    <property type="term" value="F:DNA binding"/>
    <property type="evidence" value="ECO:0007669"/>
    <property type="project" value="UniProtKB-KW"/>
</dbReference>
<evidence type="ECO:0000259" key="7">
    <source>
        <dbReference type="PROSITE" id="PS50863"/>
    </source>
</evidence>
<feature type="domain" description="TF-B3" evidence="7">
    <location>
        <begin position="20"/>
        <end position="114"/>
    </location>
</feature>
<dbReference type="PROSITE" id="PS50863">
    <property type="entry name" value="B3"/>
    <property type="match status" value="2"/>
</dbReference>
<dbReference type="PANTHER" id="PTHR31674">
    <property type="entry name" value="B3 DOMAIN-CONTAINING PROTEIN REM-LIKE 3-RELATED"/>
    <property type="match status" value="1"/>
</dbReference>
<proteinExistence type="predicted"/>
<evidence type="ECO:0000256" key="5">
    <source>
        <dbReference type="ARBA" id="ARBA00023163"/>
    </source>
</evidence>
<keyword evidence="4" id="KW-0238">DNA-binding</keyword>
<protein>
    <recommendedName>
        <fullName evidence="7">TF-B3 domain-containing protein</fullName>
    </recommendedName>
</protein>
<dbReference type="OrthoDB" id="1666376at2759"/>
<organism evidence="8 9">
    <name type="scientific">Brassica carinata</name>
    <name type="common">Ethiopian mustard</name>
    <name type="synonym">Abyssinian cabbage</name>
    <dbReference type="NCBI Taxonomy" id="52824"/>
    <lineage>
        <taxon>Eukaryota</taxon>
        <taxon>Viridiplantae</taxon>
        <taxon>Streptophyta</taxon>
        <taxon>Embryophyta</taxon>
        <taxon>Tracheophyta</taxon>
        <taxon>Spermatophyta</taxon>
        <taxon>Magnoliopsida</taxon>
        <taxon>eudicotyledons</taxon>
        <taxon>Gunneridae</taxon>
        <taxon>Pentapetalae</taxon>
        <taxon>rosids</taxon>
        <taxon>malvids</taxon>
        <taxon>Brassicales</taxon>
        <taxon>Brassicaceae</taxon>
        <taxon>Brassiceae</taxon>
        <taxon>Brassica</taxon>
    </lineage>
</organism>
<dbReference type="InterPro" id="IPR039218">
    <property type="entry name" value="REM_fam"/>
</dbReference>
<evidence type="ECO:0000256" key="4">
    <source>
        <dbReference type="ARBA" id="ARBA00023125"/>
    </source>
</evidence>
<dbReference type="AlphaFoldDB" id="A0A8X7WD22"/>
<keyword evidence="5" id="KW-0804">Transcription</keyword>
<dbReference type="SMART" id="SM01019">
    <property type="entry name" value="B3"/>
    <property type="match status" value="2"/>
</dbReference>
<dbReference type="SUPFAM" id="SSF101936">
    <property type="entry name" value="DNA-binding pseudobarrel domain"/>
    <property type="match status" value="2"/>
</dbReference>
<comment type="subcellular location">
    <subcellularLocation>
        <location evidence="1">Nucleus</location>
    </subcellularLocation>
</comment>
<dbReference type="GO" id="GO:0005634">
    <property type="term" value="C:nucleus"/>
    <property type="evidence" value="ECO:0007669"/>
    <property type="project" value="UniProtKB-SubCell"/>
</dbReference>
<dbReference type="InterPro" id="IPR003340">
    <property type="entry name" value="B3_DNA-bd"/>
</dbReference>
<evidence type="ECO:0000313" key="9">
    <source>
        <dbReference type="Proteomes" id="UP000886595"/>
    </source>
</evidence>
<dbReference type="CDD" id="cd10017">
    <property type="entry name" value="B3_DNA"/>
    <property type="match status" value="2"/>
</dbReference>
<dbReference type="EMBL" id="JAAMPC010000002">
    <property type="protein sequence ID" value="KAG2327236.1"/>
    <property type="molecule type" value="Genomic_DNA"/>
</dbReference>
<dbReference type="Pfam" id="PF02362">
    <property type="entry name" value="B3"/>
    <property type="match status" value="2"/>
</dbReference>
<keyword evidence="3" id="KW-0805">Transcription regulation</keyword>
<evidence type="ECO:0000313" key="8">
    <source>
        <dbReference type="EMBL" id="KAG2327236.1"/>
    </source>
</evidence>
<dbReference type="PANTHER" id="PTHR31674:SF62">
    <property type="entry name" value="B3 DOMAIN-CONTAINING PROTEIN REM14-RELATED"/>
    <property type="match status" value="1"/>
</dbReference>
<comment type="caution">
    <text evidence="8">The sequence shown here is derived from an EMBL/GenBank/DDBJ whole genome shotgun (WGS) entry which is preliminary data.</text>
</comment>
<evidence type="ECO:0000256" key="6">
    <source>
        <dbReference type="ARBA" id="ARBA00023242"/>
    </source>
</evidence>
<keyword evidence="6" id="KW-0539">Nucleus</keyword>
<evidence type="ECO:0000256" key="3">
    <source>
        <dbReference type="ARBA" id="ARBA00023015"/>
    </source>
</evidence>
<dbReference type="InterPro" id="IPR015300">
    <property type="entry name" value="DNA-bd_pseudobarrel_sf"/>
</dbReference>
<evidence type="ECO:0000256" key="2">
    <source>
        <dbReference type="ARBA" id="ARBA00022737"/>
    </source>
</evidence>
<keyword evidence="2" id="KW-0677">Repeat</keyword>
<dbReference type="Proteomes" id="UP000886595">
    <property type="component" value="Unassembled WGS sequence"/>
</dbReference>
<sequence>MVETSEKTSSPSSSNGRKDLEFFKVYLPDFSSHELVIPQAFIIILDKSLPKEVLLVDEMGRLWNVETKTEARVGVVFRKGWESFADDHSLEFGDFLLFRYDGHSRFDVTIYGKDGCKKHLDRFRVSVEKEPVGISVKPEPCWEDCGKRVMQNRKRVSVITNKPDHRTNIRKKINRSRDPREMSWVPEKKHREFEEPVYKPQNPHFVRNITPGSLRLLEIPTTFLKANGIELEDGQNIELCDENGKKWPLKIEKHDRGHVFSYDSWLCFCESHILRNPNKCLFEFIVSCDGTCDQILVRIFRGMLLTTTTKTGYHVISM</sequence>
<evidence type="ECO:0000256" key="1">
    <source>
        <dbReference type="ARBA" id="ARBA00004123"/>
    </source>
</evidence>
<dbReference type="Gene3D" id="2.40.330.10">
    <property type="entry name" value="DNA-binding pseudobarrel domain"/>
    <property type="match status" value="2"/>
</dbReference>
<name>A0A8X7WD22_BRACI</name>
<accession>A0A8X7WD22</accession>
<gene>
    <name evidence="8" type="ORF">Bca52824_009964</name>
</gene>
<feature type="domain" description="TF-B3" evidence="7">
    <location>
        <begin position="202"/>
        <end position="303"/>
    </location>
</feature>